<reference evidence="1 2" key="1">
    <citation type="journal article" date="2014" name="BMC Genomics">
        <title>Oil accumulation mechanisms of the oleaginous microalga Chlorella protothecoides revealed through its genome, transcriptomes, and proteomes.</title>
        <authorList>
            <person name="Gao C."/>
            <person name="Wang Y."/>
            <person name="Shen Y."/>
            <person name="Yan D."/>
            <person name="He X."/>
            <person name="Dai J."/>
            <person name="Wu Q."/>
        </authorList>
    </citation>
    <scope>NUCLEOTIDE SEQUENCE [LARGE SCALE GENOMIC DNA]</scope>
    <source>
        <strain evidence="1 2">0710</strain>
    </source>
</reference>
<dbReference type="RefSeq" id="XP_011401916.1">
    <property type="nucleotide sequence ID" value="XM_011403614.1"/>
</dbReference>
<name>A0A087ST13_AUXPR</name>
<dbReference type="EMBL" id="KL662183">
    <property type="protein sequence ID" value="KFM28867.1"/>
    <property type="molecule type" value="Genomic_DNA"/>
</dbReference>
<protein>
    <submittedName>
        <fullName evidence="1">Uncharacterized protein</fullName>
    </submittedName>
</protein>
<keyword evidence="2" id="KW-1185">Reference proteome</keyword>
<evidence type="ECO:0000313" key="1">
    <source>
        <dbReference type="EMBL" id="KFM28867.1"/>
    </source>
</evidence>
<accession>A0A087ST13</accession>
<gene>
    <name evidence="1" type="ORF">F751_4342</name>
</gene>
<proteinExistence type="predicted"/>
<dbReference type="GeneID" id="23615733"/>
<organism evidence="1 2">
    <name type="scientific">Auxenochlorella protothecoides</name>
    <name type="common">Green microalga</name>
    <name type="synonym">Chlorella protothecoides</name>
    <dbReference type="NCBI Taxonomy" id="3075"/>
    <lineage>
        <taxon>Eukaryota</taxon>
        <taxon>Viridiplantae</taxon>
        <taxon>Chlorophyta</taxon>
        <taxon>core chlorophytes</taxon>
        <taxon>Trebouxiophyceae</taxon>
        <taxon>Chlorellales</taxon>
        <taxon>Chlorellaceae</taxon>
        <taxon>Auxenochlorella</taxon>
    </lineage>
</organism>
<sequence>MPPLPGCALQATRRDQRARRVTKARMVNACTELLGTWGRAFLSKSQAMCGTLTGPARFVAQSIVWQWKRAALFSRRFLRACAEPRARAR</sequence>
<dbReference type="AlphaFoldDB" id="A0A087ST13"/>
<evidence type="ECO:0000313" key="2">
    <source>
        <dbReference type="Proteomes" id="UP000028924"/>
    </source>
</evidence>
<dbReference type="Proteomes" id="UP000028924">
    <property type="component" value="Unassembled WGS sequence"/>
</dbReference>
<dbReference type="KEGG" id="apro:F751_4342"/>